<protein>
    <recommendedName>
        <fullName evidence="3">ROK family protein</fullName>
    </recommendedName>
</protein>
<accession>A0A8J8B5I9</accession>
<organism evidence="1 2">
    <name type="scientific">Methanocalculus chunghsingensis</name>
    <dbReference type="NCBI Taxonomy" id="156457"/>
    <lineage>
        <taxon>Archaea</taxon>
        <taxon>Methanobacteriati</taxon>
        <taxon>Methanobacteriota</taxon>
        <taxon>Stenosarchaea group</taxon>
        <taxon>Methanomicrobia</taxon>
        <taxon>Methanomicrobiales</taxon>
        <taxon>Methanocalculaceae</taxon>
        <taxon>Methanocalculus</taxon>
    </lineage>
</organism>
<comment type="caution">
    <text evidence="1">The sequence shown here is derived from an EMBL/GenBank/DDBJ whole genome shotgun (WGS) entry which is preliminary data.</text>
</comment>
<dbReference type="PANTHER" id="PTHR18964">
    <property type="entry name" value="ROK (REPRESSOR, ORF, KINASE) FAMILY"/>
    <property type="match status" value="1"/>
</dbReference>
<sequence>MHDPDLRAGIDIGATWIRGGLIDQHGSLSSLIRMRTPTAGRSGAVVTEAVIAILDQILPETPPNSRIGIASAGPLDLRSGSVVASPNMAFDRIEIVSPVKERFGRPVTLINDCRAGALAEAASGAGRDLRDLVYLTFSSGIGGSVISGGRLLSGAGGNGGEVGHFYVDGRYGLICGCGGRGHFEAYASGTGIPRFYARFLEEEGEIGSVPDSADAILSSMDPVASKFKKELATVCGRGLSTIIAAYNPEAVIFDGPVVRNHPAFVPAMVSRVDRYLPVPDCLISPLGGDAPLIGAGVIAWREGSLDR</sequence>
<dbReference type="Pfam" id="PF00480">
    <property type="entry name" value="ROK"/>
    <property type="match status" value="1"/>
</dbReference>
<dbReference type="GO" id="GO:0009384">
    <property type="term" value="F:N-acylmannosamine kinase activity"/>
    <property type="evidence" value="ECO:0007669"/>
    <property type="project" value="TreeGrafter"/>
</dbReference>
<dbReference type="InterPro" id="IPR043129">
    <property type="entry name" value="ATPase_NBD"/>
</dbReference>
<dbReference type="SUPFAM" id="SSF53067">
    <property type="entry name" value="Actin-like ATPase domain"/>
    <property type="match status" value="1"/>
</dbReference>
<dbReference type="RefSeq" id="WP_211530796.1">
    <property type="nucleotide sequence ID" value="NZ_JWHL01000008.1"/>
</dbReference>
<reference evidence="1" key="1">
    <citation type="submission" date="2014-12" db="EMBL/GenBank/DDBJ databases">
        <authorList>
            <person name="Huang H.-H."/>
            <person name="Chen S.-C."/>
            <person name="Lai M.-C."/>
        </authorList>
    </citation>
    <scope>NUCLEOTIDE SEQUENCE</scope>
    <source>
        <strain evidence="1">K1F9705b</strain>
    </source>
</reference>
<evidence type="ECO:0000313" key="2">
    <source>
        <dbReference type="Proteomes" id="UP000730161"/>
    </source>
</evidence>
<dbReference type="InterPro" id="IPR000600">
    <property type="entry name" value="ROK"/>
</dbReference>
<dbReference type="AlphaFoldDB" id="A0A8J8B5I9"/>
<dbReference type="Gene3D" id="3.30.420.40">
    <property type="match status" value="2"/>
</dbReference>
<gene>
    <name evidence="1" type="ORF">RJ53_06235</name>
</gene>
<dbReference type="GO" id="GO:0008761">
    <property type="term" value="F:UDP-N-acetylglucosamine 2-epimerase activity"/>
    <property type="evidence" value="ECO:0007669"/>
    <property type="project" value="TreeGrafter"/>
</dbReference>
<keyword evidence="2" id="KW-1185">Reference proteome</keyword>
<dbReference type="EMBL" id="JWHL01000008">
    <property type="protein sequence ID" value="MBR1369114.1"/>
    <property type="molecule type" value="Genomic_DNA"/>
</dbReference>
<dbReference type="PANTHER" id="PTHR18964:SF149">
    <property type="entry name" value="BIFUNCTIONAL UDP-N-ACETYLGLUCOSAMINE 2-EPIMERASE_N-ACETYLMANNOSAMINE KINASE"/>
    <property type="match status" value="1"/>
</dbReference>
<evidence type="ECO:0008006" key="3">
    <source>
        <dbReference type="Google" id="ProtNLM"/>
    </source>
</evidence>
<dbReference type="OrthoDB" id="206224at2157"/>
<evidence type="ECO:0000313" key="1">
    <source>
        <dbReference type="EMBL" id="MBR1369114.1"/>
    </source>
</evidence>
<proteinExistence type="predicted"/>
<name>A0A8J8B5I9_9EURY</name>
<dbReference type="Proteomes" id="UP000730161">
    <property type="component" value="Unassembled WGS sequence"/>
</dbReference>